<feature type="compositionally biased region" description="Low complexity" evidence="1">
    <location>
        <begin position="323"/>
        <end position="334"/>
    </location>
</feature>
<dbReference type="Proteomes" id="UP000053558">
    <property type="component" value="Unassembled WGS sequence"/>
</dbReference>
<evidence type="ECO:0000313" key="3">
    <source>
        <dbReference type="Proteomes" id="UP000053558"/>
    </source>
</evidence>
<organism evidence="2 3">
    <name type="scientific">Coniophora puteana (strain RWD-64-598)</name>
    <name type="common">Brown rot fungus</name>
    <dbReference type="NCBI Taxonomy" id="741705"/>
    <lineage>
        <taxon>Eukaryota</taxon>
        <taxon>Fungi</taxon>
        <taxon>Dikarya</taxon>
        <taxon>Basidiomycota</taxon>
        <taxon>Agaricomycotina</taxon>
        <taxon>Agaricomycetes</taxon>
        <taxon>Agaricomycetidae</taxon>
        <taxon>Boletales</taxon>
        <taxon>Coniophorineae</taxon>
        <taxon>Coniophoraceae</taxon>
        <taxon>Coniophora</taxon>
    </lineage>
</organism>
<name>R7SE18_CONPW</name>
<accession>R7SE18</accession>
<feature type="compositionally biased region" description="Low complexity" evidence="1">
    <location>
        <begin position="157"/>
        <end position="173"/>
    </location>
</feature>
<dbReference type="OrthoDB" id="3255922at2759"/>
<feature type="compositionally biased region" description="Low complexity" evidence="1">
    <location>
        <begin position="229"/>
        <end position="244"/>
    </location>
</feature>
<sequence>MPSAALDNSRLSPPRSGERSSEPNKNYVLPAGRGFSVRAFKVPTLSSRTYSSKGDFDYRPMGRTESISQQPAPHAQREDSTRKTTTAPPPPPVSKEPAVFPVSLQQQAQQQQPGGAEASMMYIIHPASVPDMYIYERSLAAKSDGANSEFIDDDGDSIYSLSTQASSSSSGSSTADAPPRTDSPPRGRSRSQSPAEQLKQVGYPTSYNMYTYPPAPAYAPEPQPMTRAPSSMPSSYPTASSRSQPSPPAPVGTRVRKDSIMLASERVPHEYHAPPGLGPTQGQSQYIYQTSGIPGQQLPQRLSTSPPDALRATLNGYAPNPPAQSSSSAVPVAQGMSRSLSKREREVAFSDPPQLDPNSYEYEYDYDYVVLAEQQQQQRPSALPHRRNSDSDQQRIRPPRPSRSATMPAARSVRWSENLICPSPIPKRKGWFNRRGDQLWTNSGAYKAPPPGEDYPLDLDDYPEPSEGWQNENGVRIDLKHRHVPKAPPRPALKRTNYRPPVLPDGFPQCTANDDRDDDTCTALWV</sequence>
<gene>
    <name evidence="2" type="ORF">CONPUDRAFT_78067</name>
</gene>
<reference evidence="3" key="1">
    <citation type="journal article" date="2012" name="Science">
        <title>The Paleozoic origin of enzymatic lignin decomposition reconstructed from 31 fungal genomes.</title>
        <authorList>
            <person name="Floudas D."/>
            <person name="Binder M."/>
            <person name="Riley R."/>
            <person name="Barry K."/>
            <person name="Blanchette R.A."/>
            <person name="Henrissat B."/>
            <person name="Martinez A.T."/>
            <person name="Otillar R."/>
            <person name="Spatafora J.W."/>
            <person name="Yadav J.S."/>
            <person name="Aerts A."/>
            <person name="Benoit I."/>
            <person name="Boyd A."/>
            <person name="Carlson A."/>
            <person name="Copeland A."/>
            <person name="Coutinho P.M."/>
            <person name="de Vries R.P."/>
            <person name="Ferreira P."/>
            <person name="Findley K."/>
            <person name="Foster B."/>
            <person name="Gaskell J."/>
            <person name="Glotzer D."/>
            <person name="Gorecki P."/>
            <person name="Heitman J."/>
            <person name="Hesse C."/>
            <person name="Hori C."/>
            <person name="Igarashi K."/>
            <person name="Jurgens J.A."/>
            <person name="Kallen N."/>
            <person name="Kersten P."/>
            <person name="Kohler A."/>
            <person name="Kuees U."/>
            <person name="Kumar T.K.A."/>
            <person name="Kuo A."/>
            <person name="LaButti K."/>
            <person name="Larrondo L.F."/>
            <person name="Lindquist E."/>
            <person name="Ling A."/>
            <person name="Lombard V."/>
            <person name="Lucas S."/>
            <person name="Lundell T."/>
            <person name="Martin R."/>
            <person name="McLaughlin D.J."/>
            <person name="Morgenstern I."/>
            <person name="Morin E."/>
            <person name="Murat C."/>
            <person name="Nagy L.G."/>
            <person name="Nolan M."/>
            <person name="Ohm R.A."/>
            <person name="Patyshakuliyeva A."/>
            <person name="Rokas A."/>
            <person name="Ruiz-Duenas F.J."/>
            <person name="Sabat G."/>
            <person name="Salamov A."/>
            <person name="Samejima M."/>
            <person name="Schmutz J."/>
            <person name="Slot J.C."/>
            <person name="St John F."/>
            <person name="Stenlid J."/>
            <person name="Sun H."/>
            <person name="Sun S."/>
            <person name="Syed K."/>
            <person name="Tsang A."/>
            <person name="Wiebenga A."/>
            <person name="Young D."/>
            <person name="Pisabarro A."/>
            <person name="Eastwood D.C."/>
            <person name="Martin F."/>
            <person name="Cullen D."/>
            <person name="Grigoriev I.V."/>
            <person name="Hibbett D.S."/>
        </authorList>
    </citation>
    <scope>NUCLEOTIDE SEQUENCE [LARGE SCALE GENOMIC DNA]</scope>
    <source>
        <strain evidence="3">RWD-64-598 SS2</strain>
    </source>
</reference>
<feature type="compositionally biased region" description="Low complexity" evidence="1">
    <location>
        <begin position="184"/>
        <end position="194"/>
    </location>
</feature>
<feature type="compositionally biased region" description="Low complexity" evidence="1">
    <location>
        <begin position="95"/>
        <end position="112"/>
    </location>
</feature>
<dbReference type="KEGG" id="cput:CONPUDRAFT_78067"/>
<feature type="compositionally biased region" description="Polar residues" evidence="1">
    <location>
        <begin position="280"/>
        <end position="306"/>
    </location>
</feature>
<protein>
    <submittedName>
        <fullName evidence="2">Uncharacterized protein</fullName>
    </submittedName>
</protein>
<dbReference type="AlphaFoldDB" id="R7SE18"/>
<dbReference type="RefSeq" id="XP_007775434.1">
    <property type="nucleotide sequence ID" value="XM_007777244.1"/>
</dbReference>
<feature type="region of interest" description="Disordered" evidence="1">
    <location>
        <begin position="1"/>
        <end position="117"/>
    </location>
</feature>
<evidence type="ECO:0000256" key="1">
    <source>
        <dbReference type="SAM" id="MobiDB-lite"/>
    </source>
</evidence>
<proteinExistence type="predicted"/>
<dbReference type="eggNOG" id="ENOG502T19U">
    <property type="taxonomic scope" value="Eukaryota"/>
</dbReference>
<feature type="compositionally biased region" description="Pro residues" evidence="1">
    <location>
        <begin position="213"/>
        <end position="223"/>
    </location>
</feature>
<evidence type="ECO:0000313" key="2">
    <source>
        <dbReference type="EMBL" id="EIW74416.1"/>
    </source>
</evidence>
<keyword evidence="3" id="KW-1185">Reference proteome</keyword>
<feature type="region of interest" description="Disordered" evidence="1">
    <location>
        <begin position="146"/>
        <end position="411"/>
    </location>
</feature>
<dbReference type="GeneID" id="19209698"/>
<dbReference type="EMBL" id="JH711592">
    <property type="protein sequence ID" value="EIW74416.1"/>
    <property type="molecule type" value="Genomic_DNA"/>
</dbReference>
<feature type="region of interest" description="Disordered" evidence="1">
    <location>
        <begin position="484"/>
        <end position="517"/>
    </location>
</feature>
<dbReference type="OMA" id="DMYIYER"/>